<organism evidence="1 2">
    <name type="scientific">Acaryochloris marina (strain MBIC 11017)</name>
    <dbReference type="NCBI Taxonomy" id="329726"/>
    <lineage>
        <taxon>Bacteria</taxon>
        <taxon>Bacillati</taxon>
        <taxon>Cyanobacteriota</taxon>
        <taxon>Cyanophyceae</taxon>
        <taxon>Acaryochloridales</taxon>
        <taxon>Acaryochloridaceae</taxon>
        <taxon>Acaryochloris</taxon>
    </lineage>
</organism>
<evidence type="ECO:0000313" key="2">
    <source>
        <dbReference type="Proteomes" id="UP000000268"/>
    </source>
</evidence>
<dbReference type="Proteomes" id="UP000000268">
    <property type="component" value="Chromosome"/>
</dbReference>
<dbReference type="RefSeq" id="WP_010478080.1">
    <property type="nucleotide sequence ID" value="NC_009925.1"/>
</dbReference>
<sequence>MTTETSSANEVAADDYVVIGLATCFVKKDNKLHPVKIVEPIPSAALEAILKGIPTSYEMAVATTVGAVWSNETPQAPSGFPAEAQFCDEFSFRLQATARSYRSRPVAKEHLAPGALKTDFNFSTERKRMLNADRTVSTEDNVKQHSHTHKVL</sequence>
<evidence type="ECO:0000313" key="1">
    <source>
        <dbReference type="EMBL" id="ABW26520.1"/>
    </source>
</evidence>
<dbReference type="OrthoDB" id="557974at2"/>
<accession>B0C7X9</accession>
<dbReference type="EMBL" id="CP000828">
    <property type="protein sequence ID" value="ABW26520.1"/>
    <property type="molecule type" value="Genomic_DNA"/>
</dbReference>
<dbReference type="STRING" id="329726.AM1_1494"/>
<dbReference type="HOGENOM" id="CLU_1702265_0_0_3"/>
<dbReference type="eggNOG" id="ENOG50306UD">
    <property type="taxonomic scope" value="Bacteria"/>
</dbReference>
<reference evidence="1 2" key="1">
    <citation type="journal article" date="2008" name="Proc. Natl. Acad. Sci. U.S.A.">
        <title>Niche adaptation and genome expansion in the chlorophyll d-producing cyanobacterium Acaryochloris marina.</title>
        <authorList>
            <person name="Swingley W.D."/>
            <person name="Chen M."/>
            <person name="Cheung P.C."/>
            <person name="Conrad A.L."/>
            <person name="Dejesa L.C."/>
            <person name="Hao J."/>
            <person name="Honchak B.M."/>
            <person name="Karbach L.E."/>
            <person name="Kurdoglu A."/>
            <person name="Lahiri S."/>
            <person name="Mastrian S.D."/>
            <person name="Miyashita H."/>
            <person name="Page L."/>
            <person name="Ramakrishna P."/>
            <person name="Satoh S."/>
            <person name="Sattley W.M."/>
            <person name="Shimada Y."/>
            <person name="Taylor H.L."/>
            <person name="Tomo T."/>
            <person name="Tsuchiya T."/>
            <person name="Wang Z.T."/>
            <person name="Raymond J."/>
            <person name="Mimuro M."/>
            <person name="Blankenship R.E."/>
            <person name="Touchman J.W."/>
        </authorList>
    </citation>
    <scope>NUCLEOTIDE SEQUENCE [LARGE SCALE GENOMIC DNA]</scope>
    <source>
        <strain evidence="2">MBIC 11017</strain>
    </source>
</reference>
<dbReference type="KEGG" id="amr:AM1_1494"/>
<keyword evidence="2" id="KW-1185">Reference proteome</keyword>
<protein>
    <submittedName>
        <fullName evidence="1">Uncharacterized protein</fullName>
    </submittedName>
</protein>
<name>B0C7X9_ACAM1</name>
<gene>
    <name evidence="1" type="ordered locus">AM1_1494</name>
</gene>
<proteinExistence type="predicted"/>
<dbReference type="AlphaFoldDB" id="B0C7X9"/>